<organism evidence="5 6">
    <name type="scientific">Scleropages formosus</name>
    <name type="common">Asian bonytongue</name>
    <name type="synonym">Osteoglossum formosum</name>
    <dbReference type="NCBI Taxonomy" id="113540"/>
    <lineage>
        <taxon>Eukaryota</taxon>
        <taxon>Metazoa</taxon>
        <taxon>Chordata</taxon>
        <taxon>Craniata</taxon>
        <taxon>Vertebrata</taxon>
        <taxon>Euteleostomi</taxon>
        <taxon>Actinopterygii</taxon>
        <taxon>Neopterygii</taxon>
        <taxon>Teleostei</taxon>
        <taxon>Osteoglossocephala</taxon>
        <taxon>Osteoglossomorpha</taxon>
        <taxon>Osteoglossiformes</taxon>
        <taxon>Osteoglossidae</taxon>
        <taxon>Scleropages</taxon>
    </lineage>
</organism>
<dbReference type="PRINTS" id="PR01186">
    <property type="entry name" value="INTEGRINB"/>
</dbReference>
<dbReference type="GO" id="GO:0007229">
    <property type="term" value="P:integrin-mediated signaling pathway"/>
    <property type="evidence" value="ECO:0007669"/>
    <property type="project" value="TreeGrafter"/>
</dbReference>
<dbReference type="AlphaFoldDB" id="A0A0P7Y156"/>
<reference evidence="5 6" key="1">
    <citation type="submission" date="2015-08" db="EMBL/GenBank/DDBJ databases">
        <title>The genome of the Asian arowana (Scleropages formosus).</title>
        <authorList>
            <person name="Tan M.H."/>
            <person name="Gan H.M."/>
            <person name="Croft L.J."/>
            <person name="Austin C.M."/>
        </authorList>
    </citation>
    <scope>NUCLEOTIDE SEQUENCE [LARGE SCALE GENOMIC DNA]</scope>
    <source>
        <strain evidence="5">Aro1</strain>
    </source>
</reference>
<dbReference type="Pfam" id="PF08725">
    <property type="entry name" value="Integrin_b_cyt"/>
    <property type="match status" value="1"/>
</dbReference>
<dbReference type="GO" id="GO:0033627">
    <property type="term" value="P:cell adhesion mediated by integrin"/>
    <property type="evidence" value="ECO:0007669"/>
    <property type="project" value="TreeGrafter"/>
</dbReference>
<evidence type="ECO:0000313" key="5">
    <source>
        <dbReference type="EMBL" id="KPP59395.1"/>
    </source>
</evidence>
<keyword evidence="1" id="KW-1015">Disulfide bond</keyword>
<dbReference type="GO" id="GO:0001540">
    <property type="term" value="F:amyloid-beta binding"/>
    <property type="evidence" value="ECO:0007669"/>
    <property type="project" value="TreeGrafter"/>
</dbReference>
<accession>A0A0P7Y156</accession>
<sequence length="112" mass="12434">MLGEAKQDHSVPWHLGHIADYPVYLTTHTTHYRVLECPEPVSIGAVVGGAFAGVALIGLLILITIKGIMRYQDLQEYKKFEQERSKAAWSENVSPMYQAATTTVLNPNYTGD</sequence>
<evidence type="ECO:0000256" key="1">
    <source>
        <dbReference type="ARBA" id="ARBA00023157"/>
    </source>
</evidence>
<dbReference type="EMBL" id="JARO02012197">
    <property type="protein sequence ID" value="KPP59395.1"/>
    <property type="molecule type" value="Genomic_DNA"/>
</dbReference>
<feature type="domain" description="Integrin beta subunit cytoplasmic" evidence="4">
    <location>
        <begin position="66"/>
        <end position="112"/>
    </location>
</feature>
<keyword evidence="3" id="KW-0472">Membrane</keyword>
<name>A0A0P7Y156_SCLFO</name>
<comment type="caution">
    <text evidence="5">The sequence shown here is derived from an EMBL/GenBank/DDBJ whole genome shotgun (WGS) entry which is preliminary data.</text>
</comment>
<protein>
    <recommendedName>
        <fullName evidence="4">Integrin beta subunit cytoplasmic domain-containing protein</fullName>
    </recommendedName>
</protein>
<evidence type="ECO:0000259" key="4">
    <source>
        <dbReference type="SMART" id="SM01241"/>
    </source>
</evidence>
<dbReference type="Gene3D" id="1.20.5.100">
    <property type="entry name" value="Cytochrome c1, transmembrane anchor, C-terminal"/>
    <property type="match status" value="1"/>
</dbReference>
<gene>
    <name evidence="5" type="ORF">Z043_122687</name>
</gene>
<proteinExistence type="predicted"/>
<evidence type="ECO:0000313" key="6">
    <source>
        <dbReference type="Proteomes" id="UP000034805"/>
    </source>
</evidence>
<keyword evidence="2" id="KW-0325">Glycoprotein</keyword>
<dbReference type="GO" id="GO:0008305">
    <property type="term" value="C:integrin complex"/>
    <property type="evidence" value="ECO:0007669"/>
    <property type="project" value="TreeGrafter"/>
</dbReference>
<feature type="transmembrane region" description="Helical" evidence="3">
    <location>
        <begin position="41"/>
        <end position="65"/>
    </location>
</feature>
<dbReference type="Proteomes" id="UP000034805">
    <property type="component" value="Unassembled WGS sequence"/>
</dbReference>
<dbReference type="GO" id="GO:0005925">
    <property type="term" value="C:focal adhesion"/>
    <property type="evidence" value="ECO:0007669"/>
    <property type="project" value="TreeGrafter"/>
</dbReference>
<dbReference type="InterPro" id="IPR014836">
    <property type="entry name" value="Integrin_bsu_cyt_dom"/>
</dbReference>
<dbReference type="SMART" id="SM01241">
    <property type="entry name" value="Integrin_b_cyt"/>
    <property type="match status" value="1"/>
</dbReference>
<evidence type="ECO:0000256" key="2">
    <source>
        <dbReference type="ARBA" id="ARBA00023180"/>
    </source>
</evidence>
<evidence type="ECO:0000256" key="3">
    <source>
        <dbReference type="SAM" id="Phobius"/>
    </source>
</evidence>
<dbReference type="GO" id="GO:0007159">
    <property type="term" value="P:leukocyte cell-cell adhesion"/>
    <property type="evidence" value="ECO:0007669"/>
    <property type="project" value="TreeGrafter"/>
</dbReference>
<dbReference type="PANTHER" id="PTHR10082">
    <property type="entry name" value="INTEGRIN BETA SUBUNIT"/>
    <property type="match status" value="1"/>
</dbReference>
<keyword evidence="3" id="KW-0812">Transmembrane</keyword>
<dbReference type="GO" id="GO:0030593">
    <property type="term" value="P:neutrophil chemotaxis"/>
    <property type="evidence" value="ECO:0007669"/>
    <property type="project" value="TreeGrafter"/>
</dbReference>
<dbReference type="PANTHER" id="PTHR10082:SF15">
    <property type="entry name" value="INTEGRIN BETA-2"/>
    <property type="match status" value="1"/>
</dbReference>
<dbReference type="GO" id="GO:0009986">
    <property type="term" value="C:cell surface"/>
    <property type="evidence" value="ECO:0007669"/>
    <property type="project" value="TreeGrafter"/>
</dbReference>
<dbReference type="GO" id="GO:0007160">
    <property type="term" value="P:cell-matrix adhesion"/>
    <property type="evidence" value="ECO:0007669"/>
    <property type="project" value="TreeGrafter"/>
</dbReference>
<dbReference type="GO" id="GO:0019901">
    <property type="term" value="F:protein kinase binding"/>
    <property type="evidence" value="ECO:0007669"/>
    <property type="project" value="TreeGrafter"/>
</dbReference>
<keyword evidence="3" id="KW-1133">Transmembrane helix</keyword>
<dbReference type="GO" id="GO:0005178">
    <property type="term" value="F:integrin binding"/>
    <property type="evidence" value="ECO:0007669"/>
    <property type="project" value="TreeGrafter"/>
</dbReference>
<dbReference type="InterPro" id="IPR015812">
    <property type="entry name" value="Integrin_bsu"/>
</dbReference>